<dbReference type="InterPro" id="IPR013087">
    <property type="entry name" value="Znf_C2H2_type"/>
</dbReference>
<evidence type="ECO:0000313" key="3">
    <source>
        <dbReference type="EMBL" id="EOA18251.1"/>
    </source>
</evidence>
<keyword evidence="1" id="KW-0812">Transmembrane</keyword>
<protein>
    <recommendedName>
        <fullName evidence="2">C2H2-type domain-containing protein</fullName>
    </recommendedName>
</protein>
<gene>
    <name evidence="3" type="ORF">CARUB_v10006744mg</name>
</gene>
<dbReference type="eggNOG" id="ENOG502QRQG">
    <property type="taxonomic scope" value="Eukaryota"/>
</dbReference>
<keyword evidence="1" id="KW-1133">Transmembrane helix</keyword>
<organism evidence="3 4">
    <name type="scientific">Capsella rubella</name>
    <dbReference type="NCBI Taxonomy" id="81985"/>
    <lineage>
        <taxon>Eukaryota</taxon>
        <taxon>Viridiplantae</taxon>
        <taxon>Streptophyta</taxon>
        <taxon>Embryophyta</taxon>
        <taxon>Tracheophyta</taxon>
        <taxon>Spermatophyta</taxon>
        <taxon>Magnoliopsida</taxon>
        <taxon>eudicotyledons</taxon>
        <taxon>Gunneridae</taxon>
        <taxon>Pentapetalae</taxon>
        <taxon>rosids</taxon>
        <taxon>malvids</taxon>
        <taxon>Brassicales</taxon>
        <taxon>Brassicaceae</taxon>
        <taxon>Camelineae</taxon>
        <taxon>Capsella</taxon>
    </lineage>
</organism>
<evidence type="ECO:0000259" key="2">
    <source>
        <dbReference type="PROSITE" id="PS00028"/>
    </source>
</evidence>
<feature type="transmembrane region" description="Helical" evidence="1">
    <location>
        <begin position="65"/>
        <end position="88"/>
    </location>
</feature>
<dbReference type="PANTHER" id="PTHR21385:SF5">
    <property type="entry name" value="C2H2-TYPE DOMAIN-CONTAINING PROTEIN"/>
    <property type="match status" value="1"/>
</dbReference>
<accession>R0F998</accession>
<dbReference type="PANTHER" id="PTHR21385">
    <property type="entry name" value="ZINC FINGER PROTEIN-RELATED"/>
    <property type="match status" value="1"/>
</dbReference>
<dbReference type="EMBL" id="KB870811">
    <property type="protein sequence ID" value="EOA18251.1"/>
    <property type="molecule type" value="Genomic_DNA"/>
</dbReference>
<name>R0F998_9BRAS</name>
<dbReference type="Proteomes" id="UP000029121">
    <property type="component" value="Unassembled WGS sequence"/>
</dbReference>
<keyword evidence="1" id="KW-0472">Membrane</keyword>
<reference evidence="4" key="1">
    <citation type="journal article" date="2013" name="Nat. Genet.">
        <title>The Capsella rubella genome and the genomic consequences of rapid mating system evolution.</title>
        <authorList>
            <person name="Slotte T."/>
            <person name="Hazzouri K.M."/>
            <person name="Agren J.A."/>
            <person name="Koenig D."/>
            <person name="Maumus F."/>
            <person name="Guo Y.L."/>
            <person name="Steige K."/>
            <person name="Platts A.E."/>
            <person name="Escobar J.S."/>
            <person name="Newman L.K."/>
            <person name="Wang W."/>
            <person name="Mandakova T."/>
            <person name="Vello E."/>
            <person name="Smith L.M."/>
            <person name="Henz S.R."/>
            <person name="Steffen J."/>
            <person name="Takuno S."/>
            <person name="Brandvain Y."/>
            <person name="Coop G."/>
            <person name="Andolfatto P."/>
            <person name="Hu T.T."/>
            <person name="Blanchette M."/>
            <person name="Clark R.M."/>
            <person name="Quesneville H."/>
            <person name="Nordborg M."/>
            <person name="Gaut B.S."/>
            <person name="Lysak M.A."/>
            <person name="Jenkins J."/>
            <person name="Grimwood J."/>
            <person name="Chapman J."/>
            <person name="Prochnik S."/>
            <person name="Shu S."/>
            <person name="Rokhsar D."/>
            <person name="Schmutz J."/>
            <person name="Weigel D."/>
            <person name="Wright S.I."/>
        </authorList>
    </citation>
    <scope>NUCLEOTIDE SEQUENCE [LARGE SCALE GENOMIC DNA]</scope>
    <source>
        <strain evidence="4">cv. Monte Gargano</strain>
    </source>
</reference>
<keyword evidence="4" id="KW-1185">Reference proteome</keyword>
<proteinExistence type="predicted"/>
<sequence>MPYVEKERYQLPSDCRVHRDNDIYREQEEHKVHSDINEWRCGFCKKTFYEEKYIDKHFDSRHYNLLNAVHVYALLLMIRIYVAVLTVWCL</sequence>
<dbReference type="PROSITE" id="PS00028">
    <property type="entry name" value="ZINC_FINGER_C2H2_1"/>
    <property type="match status" value="1"/>
</dbReference>
<evidence type="ECO:0000256" key="1">
    <source>
        <dbReference type="SAM" id="Phobius"/>
    </source>
</evidence>
<dbReference type="AlphaFoldDB" id="R0F998"/>
<feature type="domain" description="C2H2-type" evidence="2">
    <location>
        <begin position="41"/>
        <end position="62"/>
    </location>
</feature>
<evidence type="ECO:0000313" key="4">
    <source>
        <dbReference type="Proteomes" id="UP000029121"/>
    </source>
</evidence>